<keyword evidence="3" id="KW-1185">Reference proteome</keyword>
<feature type="transmembrane region" description="Helical" evidence="1">
    <location>
        <begin position="58"/>
        <end position="79"/>
    </location>
</feature>
<feature type="transmembrane region" description="Helical" evidence="1">
    <location>
        <begin position="174"/>
        <end position="192"/>
    </location>
</feature>
<feature type="transmembrane region" description="Helical" evidence="1">
    <location>
        <begin position="131"/>
        <end position="154"/>
    </location>
</feature>
<evidence type="ECO:0000313" key="2">
    <source>
        <dbReference type="EMBL" id="SCE99814.1"/>
    </source>
</evidence>
<evidence type="ECO:0000313" key="3">
    <source>
        <dbReference type="Proteomes" id="UP000199504"/>
    </source>
</evidence>
<name>A0A1C4WUI6_9ACTN</name>
<organism evidence="2 3">
    <name type="scientific">Micromonospora mirobrigensis</name>
    <dbReference type="NCBI Taxonomy" id="262898"/>
    <lineage>
        <taxon>Bacteria</taxon>
        <taxon>Bacillati</taxon>
        <taxon>Actinomycetota</taxon>
        <taxon>Actinomycetes</taxon>
        <taxon>Micromonosporales</taxon>
        <taxon>Micromonosporaceae</taxon>
        <taxon>Micromonospora</taxon>
    </lineage>
</organism>
<keyword evidence="1" id="KW-1133">Transmembrane helix</keyword>
<dbReference type="RefSeq" id="WP_091606150.1">
    <property type="nucleotide sequence ID" value="NZ_FMCX01000002.1"/>
</dbReference>
<evidence type="ECO:0000256" key="1">
    <source>
        <dbReference type="SAM" id="Phobius"/>
    </source>
</evidence>
<feature type="transmembrane region" description="Helical" evidence="1">
    <location>
        <begin position="33"/>
        <end position="51"/>
    </location>
</feature>
<dbReference type="OrthoDB" id="9786473at2"/>
<accession>A0A1C4WUI6</accession>
<dbReference type="Proteomes" id="UP000199504">
    <property type="component" value="Unassembled WGS sequence"/>
</dbReference>
<keyword evidence="1" id="KW-0472">Membrane</keyword>
<dbReference type="STRING" id="262898.GA0070564_102513"/>
<gene>
    <name evidence="2" type="ORF">GA0070564_102513</name>
</gene>
<dbReference type="InterPro" id="IPR014509">
    <property type="entry name" value="YjdF-like"/>
</dbReference>
<dbReference type="Pfam" id="PF09997">
    <property type="entry name" value="DUF2238"/>
    <property type="match status" value="1"/>
</dbReference>
<keyword evidence="1" id="KW-0812">Transmembrane</keyword>
<proteinExistence type="predicted"/>
<feature type="transmembrane region" description="Helical" evidence="1">
    <location>
        <begin position="102"/>
        <end position="119"/>
    </location>
</feature>
<dbReference type="InterPro" id="IPR058534">
    <property type="entry name" value="YjdF"/>
</dbReference>
<sequence>MTRARAVVPKLLLGLVLVALVLSGIDPYDRLTWLLETVWVIVGVPLVLVTWRRFPLTTLLCCLLTVHALILIAGGHWTYARTPLGDWVRDALDLSRNPYDRLGHFAQGFVPAILVREILVRRSPLRGSRWLAPLTVCACLAFSAFFEMIEWWAALAGGSAADDFLATQGDVWDTQWDMFLALVGATTSLALLRRWHDRQLPAPDARPAAVPAPVA</sequence>
<protein>
    <submittedName>
        <fullName evidence="2">Putative membrane protein</fullName>
    </submittedName>
</protein>
<dbReference type="AlphaFoldDB" id="A0A1C4WUI6"/>
<reference evidence="3" key="1">
    <citation type="submission" date="2016-06" db="EMBL/GenBank/DDBJ databases">
        <authorList>
            <person name="Varghese N."/>
            <person name="Submissions Spin"/>
        </authorList>
    </citation>
    <scope>NUCLEOTIDE SEQUENCE [LARGE SCALE GENOMIC DNA]</scope>
    <source>
        <strain evidence="3">DSM 44830</strain>
    </source>
</reference>
<dbReference type="PIRSF" id="PIRSF020606">
    <property type="entry name" value="UCP020606"/>
    <property type="match status" value="1"/>
</dbReference>
<dbReference type="EMBL" id="FMCX01000002">
    <property type="protein sequence ID" value="SCE99814.1"/>
    <property type="molecule type" value="Genomic_DNA"/>
</dbReference>